<dbReference type="Proteomes" id="UP000029431">
    <property type="component" value="Chromosome"/>
</dbReference>
<dbReference type="SUPFAM" id="SSF56563">
    <property type="entry name" value="Major capsid protein gp5"/>
    <property type="match status" value="1"/>
</dbReference>
<feature type="region of interest" description="Disordered" evidence="1">
    <location>
        <begin position="294"/>
        <end position="328"/>
    </location>
</feature>
<proteinExistence type="predicted"/>
<reference evidence="2 3" key="1">
    <citation type="journal article" date="2014" name="PLoS ONE">
        <title>How to Kill the Honey Bee Larva: Genomic Potential and Virulence Mechanisms of Paenibacillus larvae.</title>
        <authorList>
            <person name="Djukic M."/>
            <person name="Brzuszkiewicz E."/>
            <person name="Funfhaus A."/>
            <person name="Voss J."/>
            <person name="Gollnow K."/>
            <person name="Poppinga L."/>
            <person name="Liesegang H."/>
            <person name="Garcia-Gonzalez E."/>
            <person name="Genersch E."/>
            <person name="Daniel R."/>
        </authorList>
    </citation>
    <scope>NUCLEOTIDE SEQUENCE [LARGE SCALE GENOMIC DNA]</scope>
    <source>
        <strain evidence="2 3">DSM 25430</strain>
    </source>
</reference>
<dbReference type="NCBIfam" id="NF045672">
    <property type="entry name" value="MCP_gp7_epsi_15"/>
    <property type="match status" value="1"/>
</dbReference>
<dbReference type="HOGENOM" id="CLU_079877_0_0_9"/>
<accession>V9W8G4</accession>
<dbReference type="RefSeq" id="WP_024094632.1">
    <property type="nucleotide sequence ID" value="NC_023134.1"/>
</dbReference>
<evidence type="ECO:0000313" key="2">
    <source>
        <dbReference type="EMBL" id="AHD06443.1"/>
    </source>
</evidence>
<dbReference type="AlphaFoldDB" id="V9W8G4"/>
<protein>
    <recommendedName>
        <fullName evidence="4">Major capsid protein</fullName>
    </recommendedName>
</protein>
<dbReference type="Pfam" id="PF20911">
    <property type="entry name" value="GP7"/>
    <property type="match status" value="1"/>
</dbReference>
<evidence type="ECO:0000256" key="1">
    <source>
        <dbReference type="SAM" id="MobiDB-lite"/>
    </source>
</evidence>
<dbReference type="InterPro" id="IPR048813">
    <property type="entry name" value="GP7-like"/>
</dbReference>
<organism evidence="2 3">
    <name type="scientific">Paenibacillus larvae subsp. larvae DSM 25430</name>
    <dbReference type="NCBI Taxonomy" id="697284"/>
    <lineage>
        <taxon>Bacteria</taxon>
        <taxon>Bacillati</taxon>
        <taxon>Bacillota</taxon>
        <taxon>Bacilli</taxon>
        <taxon>Bacillales</taxon>
        <taxon>Paenibacillaceae</taxon>
        <taxon>Paenibacillus</taxon>
    </lineage>
</organism>
<keyword evidence="3" id="KW-1185">Reference proteome</keyword>
<evidence type="ECO:0008006" key="4">
    <source>
        <dbReference type="Google" id="ProtNLM"/>
    </source>
</evidence>
<dbReference type="EMBL" id="CP003355">
    <property type="protein sequence ID" value="AHD06443.1"/>
    <property type="molecule type" value="Genomic_DNA"/>
</dbReference>
<name>V9W8G4_9BACL</name>
<evidence type="ECO:0000313" key="3">
    <source>
        <dbReference type="Proteomes" id="UP000029431"/>
    </source>
</evidence>
<dbReference type="PATRIC" id="fig|697284.3.peg.2527"/>
<sequence length="328" mass="35512">MALTLPEAAKLSTDTLQRGVIEVFARNSAVLEMLPFMDIAGNSYKYNQEGVLPGIGFRDVNEGYQESAGIVNQLSEGLIIAGGDVDVDRFIVQTRGNVNDQRAIQTQMKTKALSLAWTKTFFKGDVAKEPKGFDGLEKRLTGKQVIDGKGGELTITMLDELIDAVEGEPDVIYLSKAMRRELKRVIQSHNGYDEGSYDAYGRKVMTYGGIPIRVIETDANGNEILGFDEAGGTASLYAIKFGPEQYVSGLQNGTISVRDLGELNEKPVFRTRIEWYNGLAVFHPRAAARLSGVIKKDGGSGSSKPAVKASKKDGGSSATSETKPESSK</sequence>
<dbReference type="eggNOG" id="ENOG502Z9G2">
    <property type="taxonomic scope" value="Bacteria"/>
</dbReference>
<dbReference type="KEGG" id="plv:ERIC2_c26560"/>
<gene>
    <name evidence="2" type="ORF">ERIC2_c26560</name>
</gene>